<dbReference type="PANTHER" id="PTHR33516:SF2">
    <property type="entry name" value="LEXA REPRESSOR-RELATED"/>
    <property type="match status" value="1"/>
</dbReference>
<dbReference type="InterPro" id="IPR039418">
    <property type="entry name" value="LexA-like"/>
</dbReference>
<organism evidence="2 3">
    <name type="scientific">Pseudomonas nitroreducens</name>
    <dbReference type="NCBI Taxonomy" id="46680"/>
    <lineage>
        <taxon>Bacteria</taxon>
        <taxon>Pseudomonadati</taxon>
        <taxon>Pseudomonadota</taxon>
        <taxon>Gammaproteobacteria</taxon>
        <taxon>Pseudomonadales</taxon>
        <taxon>Pseudomonadaceae</taxon>
        <taxon>Pseudomonas</taxon>
    </lineage>
</organism>
<dbReference type="RefSeq" id="WP_184591573.1">
    <property type="nucleotide sequence ID" value="NZ_JACHLI010000014.1"/>
</dbReference>
<dbReference type="Proteomes" id="UP000566995">
    <property type="component" value="Unassembled WGS sequence"/>
</dbReference>
<dbReference type="Gene3D" id="2.10.109.10">
    <property type="entry name" value="Umud Fragment, subunit A"/>
    <property type="match status" value="1"/>
</dbReference>
<keyword evidence="2" id="KW-0378">Hydrolase</keyword>
<dbReference type="AlphaFoldDB" id="A0A7W7KLY7"/>
<reference evidence="2 3" key="1">
    <citation type="submission" date="2020-08" db="EMBL/GenBank/DDBJ databases">
        <title>Functional genomics of gut bacteria from endangered species of beetles.</title>
        <authorList>
            <person name="Carlos-Shanley C."/>
        </authorList>
    </citation>
    <scope>NUCLEOTIDE SEQUENCE [LARGE SCALE GENOMIC DNA]</scope>
    <source>
        <strain evidence="2 3">S00179</strain>
    </source>
</reference>
<proteinExistence type="predicted"/>
<dbReference type="PANTHER" id="PTHR33516">
    <property type="entry name" value="LEXA REPRESSOR"/>
    <property type="match status" value="1"/>
</dbReference>
<dbReference type="EMBL" id="JACHLI010000014">
    <property type="protein sequence ID" value="MBB4864810.1"/>
    <property type="molecule type" value="Genomic_DNA"/>
</dbReference>
<dbReference type="EC" id="3.4.21.-" evidence="2"/>
<dbReference type="InterPro" id="IPR036286">
    <property type="entry name" value="LexA/Signal_pep-like_sf"/>
</dbReference>
<dbReference type="GO" id="GO:0016787">
    <property type="term" value="F:hydrolase activity"/>
    <property type="evidence" value="ECO:0007669"/>
    <property type="project" value="UniProtKB-KW"/>
</dbReference>
<name>A0A7W7KLY7_PSENT</name>
<protein>
    <submittedName>
        <fullName evidence="2">DNA polymerase V</fullName>
        <ecNumber evidence="2">3.4.21.-</ecNumber>
    </submittedName>
</protein>
<evidence type="ECO:0000313" key="3">
    <source>
        <dbReference type="Proteomes" id="UP000566995"/>
    </source>
</evidence>
<sequence length="144" mass="15804">MQWLDGPTNFCYLYEYTVFEYVAMQQAILEVHDVLRPGQAACAAALHTYIVRAHGEDMTEAGIRDSDLLLVDRSELAVAGEIVVAALNGEPLIRRLAIVDGSFALLAAREGFPALKVEEGDELSIWGVVRRRISAVELATARDS</sequence>
<evidence type="ECO:0000259" key="1">
    <source>
        <dbReference type="Pfam" id="PF00717"/>
    </source>
</evidence>
<dbReference type="InterPro" id="IPR050077">
    <property type="entry name" value="LexA_repressor"/>
</dbReference>
<dbReference type="CDD" id="cd06529">
    <property type="entry name" value="S24_LexA-like"/>
    <property type="match status" value="1"/>
</dbReference>
<gene>
    <name evidence="2" type="ORF">HNP46_003682</name>
</gene>
<dbReference type="InterPro" id="IPR015927">
    <property type="entry name" value="Peptidase_S24_S26A/B/C"/>
</dbReference>
<dbReference type="SUPFAM" id="SSF51306">
    <property type="entry name" value="LexA/Signal peptidase"/>
    <property type="match status" value="1"/>
</dbReference>
<dbReference type="Pfam" id="PF00717">
    <property type="entry name" value="Peptidase_S24"/>
    <property type="match status" value="1"/>
</dbReference>
<evidence type="ECO:0000313" key="2">
    <source>
        <dbReference type="EMBL" id="MBB4864810.1"/>
    </source>
</evidence>
<feature type="domain" description="Peptidase S24/S26A/S26B/S26C" evidence="1">
    <location>
        <begin position="38"/>
        <end position="129"/>
    </location>
</feature>
<comment type="caution">
    <text evidence="2">The sequence shown here is derived from an EMBL/GenBank/DDBJ whole genome shotgun (WGS) entry which is preliminary data.</text>
</comment>
<accession>A0A7W7KLY7</accession>